<evidence type="ECO:0000313" key="7">
    <source>
        <dbReference type="EMBL" id="CAG6718951.1"/>
    </source>
</evidence>
<dbReference type="InterPro" id="IPR000313">
    <property type="entry name" value="PWWP_dom"/>
</dbReference>
<dbReference type="Pfam" id="PF07496">
    <property type="entry name" value="zf-CW"/>
    <property type="match status" value="1"/>
</dbReference>
<feature type="domain" description="CW-type" evidence="6">
    <location>
        <begin position="59"/>
        <end position="109"/>
    </location>
</feature>
<feature type="region of interest" description="Disordered" evidence="4">
    <location>
        <begin position="1"/>
        <end position="22"/>
    </location>
</feature>
<keyword evidence="2" id="KW-0863">Zinc-finger</keyword>
<dbReference type="EMBL" id="HBUF01358081">
    <property type="protein sequence ID" value="CAG6718951.1"/>
    <property type="molecule type" value="Transcribed_RNA"/>
</dbReference>
<keyword evidence="3" id="KW-0862">Zinc</keyword>
<dbReference type="Pfam" id="PF00855">
    <property type="entry name" value="PWWP"/>
    <property type="match status" value="1"/>
</dbReference>
<dbReference type="PANTHER" id="PTHR15999">
    <property type="entry name" value="ZINC FINGER CW-TYPE PWWP DOMAIN PROTEIN 1"/>
    <property type="match status" value="1"/>
</dbReference>
<dbReference type="GO" id="GO:0005634">
    <property type="term" value="C:nucleus"/>
    <property type="evidence" value="ECO:0007669"/>
    <property type="project" value="TreeGrafter"/>
</dbReference>
<dbReference type="InterPro" id="IPR042778">
    <property type="entry name" value="ZCWPW1/ZCWPW2"/>
</dbReference>
<evidence type="ECO:0000256" key="1">
    <source>
        <dbReference type="ARBA" id="ARBA00022723"/>
    </source>
</evidence>
<organism evidence="7">
    <name type="scientific">Cacopsylla melanoneura</name>
    <dbReference type="NCBI Taxonomy" id="428564"/>
    <lineage>
        <taxon>Eukaryota</taxon>
        <taxon>Metazoa</taxon>
        <taxon>Ecdysozoa</taxon>
        <taxon>Arthropoda</taxon>
        <taxon>Hexapoda</taxon>
        <taxon>Insecta</taxon>
        <taxon>Pterygota</taxon>
        <taxon>Neoptera</taxon>
        <taxon>Paraneoptera</taxon>
        <taxon>Hemiptera</taxon>
        <taxon>Sternorrhyncha</taxon>
        <taxon>Psylloidea</taxon>
        <taxon>Psyllidae</taxon>
        <taxon>Psyllinae</taxon>
        <taxon>Cacopsylla</taxon>
    </lineage>
</organism>
<dbReference type="InterPro" id="IPR011124">
    <property type="entry name" value="Znf_CW"/>
</dbReference>
<evidence type="ECO:0000256" key="3">
    <source>
        <dbReference type="ARBA" id="ARBA00022833"/>
    </source>
</evidence>
<proteinExistence type="predicted"/>
<evidence type="ECO:0000259" key="6">
    <source>
        <dbReference type="PROSITE" id="PS51050"/>
    </source>
</evidence>
<protein>
    <submittedName>
        <fullName evidence="7">Zinc finger CW-type PWWP domain protein 1</fullName>
    </submittedName>
</protein>
<sequence length="269" mass="31551">MKDTNSEMMNSQNTPSTHSQNYQRNLMVNVRRPEIIKSVLAVCPDDLDQKSRLEWLQEKRCVGVWAQCTACEQYRFLADVHDPCALPRGKWTCADYPSLSCDVPKEEPSALEEEHFIQDAYNAGSVVRAKLDDCPWWPAMIDDDPNIETFYWLDGIGDQPLKYHVTFFDSREVTRAWVPASRIRRYVADKPPRVNTTIPDTMRLRLNVAERQAQQATKEKDLLKRLRKWSFVARYKGEIKAPKPVEELMPFIRRFMRQNPDKMYYETLV</sequence>
<accession>A0A8D8V8N1</accession>
<dbReference type="Gene3D" id="2.30.30.140">
    <property type="match status" value="1"/>
</dbReference>
<dbReference type="AlphaFoldDB" id="A0A8D8V8N1"/>
<evidence type="ECO:0000259" key="5">
    <source>
        <dbReference type="PROSITE" id="PS50812"/>
    </source>
</evidence>
<reference evidence="7" key="1">
    <citation type="submission" date="2021-05" db="EMBL/GenBank/DDBJ databases">
        <authorList>
            <person name="Alioto T."/>
            <person name="Alioto T."/>
            <person name="Gomez Garrido J."/>
        </authorList>
    </citation>
    <scope>NUCLEOTIDE SEQUENCE</scope>
</reference>
<evidence type="ECO:0000256" key="4">
    <source>
        <dbReference type="SAM" id="MobiDB-lite"/>
    </source>
</evidence>
<dbReference type="GO" id="GO:0008270">
    <property type="term" value="F:zinc ion binding"/>
    <property type="evidence" value="ECO:0007669"/>
    <property type="project" value="UniProtKB-KW"/>
</dbReference>
<dbReference type="PROSITE" id="PS50812">
    <property type="entry name" value="PWWP"/>
    <property type="match status" value="1"/>
</dbReference>
<dbReference type="SUPFAM" id="SSF63748">
    <property type="entry name" value="Tudor/PWWP/MBT"/>
    <property type="match status" value="1"/>
</dbReference>
<dbReference type="PROSITE" id="PS51050">
    <property type="entry name" value="ZF_CW"/>
    <property type="match status" value="1"/>
</dbReference>
<dbReference type="CDD" id="cd20145">
    <property type="entry name" value="PWWP_ZCWPW1"/>
    <property type="match status" value="1"/>
</dbReference>
<evidence type="ECO:0000256" key="2">
    <source>
        <dbReference type="ARBA" id="ARBA00022771"/>
    </source>
</evidence>
<name>A0A8D8V8N1_9HEMI</name>
<feature type="domain" description="PWWP" evidence="5">
    <location>
        <begin position="123"/>
        <end position="189"/>
    </location>
</feature>
<keyword evidence="1" id="KW-0479">Metal-binding</keyword>
<dbReference type="Gene3D" id="3.30.40.100">
    <property type="match status" value="1"/>
</dbReference>
<dbReference type="PANTHER" id="PTHR15999:SF2">
    <property type="entry name" value="ZINC FINGER CW-TYPE PWWP DOMAIN PROTEIN 1"/>
    <property type="match status" value="1"/>
</dbReference>